<evidence type="ECO:0000313" key="3">
    <source>
        <dbReference type="Proteomes" id="UP001236014"/>
    </source>
</evidence>
<evidence type="ECO:0000256" key="1">
    <source>
        <dbReference type="SAM" id="Phobius"/>
    </source>
</evidence>
<keyword evidence="1" id="KW-0472">Membrane</keyword>
<feature type="transmembrane region" description="Helical" evidence="1">
    <location>
        <begin position="102"/>
        <end position="122"/>
    </location>
</feature>
<dbReference type="KEGG" id="acab:QRX50_36655"/>
<sequence>MRAARLAAGILSGIGVVTYSAWLLEFVLPTGISPLQQSAEQLLSAQPVFRVALGVSGLAFALAGPPLLRLAPVHWMARLTVGSLGVFSIALFGDAARPGTTAFPLLANLAALAGALSLVLWWPPGWRAWAVVFLALVVLTWLAAVTAALLGPDHLVGLFTRAQMLVRAALILVGVTYVVVTPDPRRLSARA</sequence>
<feature type="transmembrane region" description="Helical" evidence="1">
    <location>
        <begin position="75"/>
        <end position="96"/>
    </location>
</feature>
<evidence type="ECO:0008006" key="4">
    <source>
        <dbReference type="Google" id="ProtNLM"/>
    </source>
</evidence>
<dbReference type="EMBL" id="CP127294">
    <property type="protein sequence ID" value="WIX76913.1"/>
    <property type="molecule type" value="Genomic_DNA"/>
</dbReference>
<keyword evidence="1" id="KW-1133">Transmembrane helix</keyword>
<reference evidence="2 3" key="1">
    <citation type="submission" date="2023-06" db="EMBL/GenBank/DDBJ databases">
        <authorList>
            <person name="Oyuntsetseg B."/>
            <person name="Kim S.B."/>
        </authorList>
    </citation>
    <scope>NUCLEOTIDE SEQUENCE [LARGE SCALE GENOMIC DNA]</scope>
    <source>
        <strain evidence="2 3">2-15</strain>
    </source>
</reference>
<organism evidence="2 3">
    <name type="scientific">Amycolatopsis carbonis</name>
    <dbReference type="NCBI Taxonomy" id="715471"/>
    <lineage>
        <taxon>Bacteria</taxon>
        <taxon>Bacillati</taxon>
        <taxon>Actinomycetota</taxon>
        <taxon>Actinomycetes</taxon>
        <taxon>Pseudonocardiales</taxon>
        <taxon>Pseudonocardiaceae</taxon>
        <taxon>Amycolatopsis</taxon>
    </lineage>
</organism>
<dbReference type="RefSeq" id="WP_285967660.1">
    <property type="nucleotide sequence ID" value="NZ_CP127294.1"/>
</dbReference>
<feature type="transmembrane region" description="Helical" evidence="1">
    <location>
        <begin position="162"/>
        <end position="180"/>
    </location>
</feature>
<keyword evidence="3" id="KW-1185">Reference proteome</keyword>
<gene>
    <name evidence="2" type="ORF">QRX50_36655</name>
</gene>
<proteinExistence type="predicted"/>
<accession>A0A9Y2MTJ2</accession>
<feature type="transmembrane region" description="Helical" evidence="1">
    <location>
        <begin position="48"/>
        <end position="68"/>
    </location>
</feature>
<feature type="transmembrane region" description="Helical" evidence="1">
    <location>
        <begin position="129"/>
        <end position="150"/>
    </location>
</feature>
<name>A0A9Y2MTJ2_9PSEU</name>
<protein>
    <recommendedName>
        <fullName evidence="4">DUF998 domain-containing protein</fullName>
    </recommendedName>
</protein>
<feature type="transmembrane region" description="Helical" evidence="1">
    <location>
        <begin position="7"/>
        <end position="28"/>
    </location>
</feature>
<dbReference type="AlphaFoldDB" id="A0A9Y2MTJ2"/>
<dbReference type="Proteomes" id="UP001236014">
    <property type="component" value="Chromosome"/>
</dbReference>
<keyword evidence="1" id="KW-0812">Transmembrane</keyword>
<evidence type="ECO:0000313" key="2">
    <source>
        <dbReference type="EMBL" id="WIX76913.1"/>
    </source>
</evidence>